<keyword evidence="4" id="KW-1185">Reference proteome</keyword>
<dbReference type="OrthoDB" id="9812774at2"/>
<dbReference type="PANTHER" id="PTHR43329">
    <property type="entry name" value="EPOXIDE HYDROLASE"/>
    <property type="match status" value="1"/>
</dbReference>
<dbReference type="Pfam" id="PF00561">
    <property type="entry name" value="Abhydrolase_1"/>
    <property type="match status" value="1"/>
</dbReference>
<organism evidence="3 4">
    <name type="scientific">Breoghania corrubedonensis</name>
    <dbReference type="NCBI Taxonomy" id="665038"/>
    <lineage>
        <taxon>Bacteria</taxon>
        <taxon>Pseudomonadati</taxon>
        <taxon>Pseudomonadota</taxon>
        <taxon>Alphaproteobacteria</taxon>
        <taxon>Hyphomicrobiales</taxon>
        <taxon>Stappiaceae</taxon>
        <taxon>Breoghania</taxon>
    </lineage>
</organism>
<dbReference type="GO" id="GO:0016787">
    <property type="term" value="F:hydrolase activity"/>
    <property type="evidence" value="ECO:0007669"/>
    <property type="project" value="UniProtKB-KW"/>
</dbReference>
<protein>
    <submittedName>
        <fullName evidence="3">Haloacetate dehalogenase</fullName>
    </submittedName>
</protein>
<dbReference type="RefSeq" id="WP_107987872.1">
    <property type="nucleotide sequence ID" value="NZ_QAYG01000001.1"/>
</dbReference>
<feature type="domain" description="AB hydrolase-1" evidence="2">
    <location>
        <begin position="33"/>
        <end position="285"/>
    </location>
</feature>
<dbReference type="AlphaFoldDB" id="A0A2T5VEW0"/>
<sequence length="299" mass="33274">MADLPELFPGFETRMVEGEGATLHVRIGGEGMPLVLVHGYPECGVMWHKLASELSRHFTCIIPDLRGYGQSSVPKSEKGLAYSKRAMGNDIAAMMTRLGHQTFALAGHDRGARVAYRLGLDHPDRLSRLAVLDILPTYDYWRQMNLEYGLKMYHWLFLAQPTPLPENLIARASTFYLEHTLASWTANGNLSAFDKRALEHYRAFFSDPERIHAACEDYRAGAGIDMDIDTADRAAGKTIDVPLLVLWGGRGLSPDKNPLDVWRDWATAVEGQAVDGGHFLPEENPEATTAALISFFKQS</sequence>
<gene>
    <name evidence="3" type="ORF">C8N35_101320</name>
</gene>
<reference evidence="3 4" key="1">
    <citation type="submission" date="2018-04" db="EMBL/GenBank/DDBJ databases">
        <title>Genomic Encyclopedia of Archaeal and Bacterial Type Strains, Phase II (KMG-II): from individual species to whole genera.</title>
        <authorList>
            <person name="Goeker M."/>
        </authorList>
    </citation>
    <scope>NUCLEOTIDE SEQUENCE [LARGE SCALE GENOMIC DNA]</scope>
    <source>
        <strain evidence="3 4">DSM 23382</strain>
    </source>
</reference>
<comment type="caution">
    <text evidence="3">The sequence shown here is derived from an EMBL/GenBank/DDBJ whole genome shotgun (WGS) entry which is preliminary data.</text>
</comment>
<name>A0A2T5VEW0_9HYPH</name>
<keyword evidence="1" id="KW-0378">Hydrolase</keyword>
<dbReference type="PRINTS" id="PR00111">
    <property type="entry name" value="ABHYDROLASE"/>
</dbReference>
<evidence type="ECO:0000313" key="4">
    <source>
        <dbReference type="Proteomes" id="UP000244081"/>
    </source>
</evidence>
<dbReference type="Proteomes" id="UP000244081">
    <property type="component" value="Unassembled WGS sequence"/>
</dbReference>
<dbReference type="InterPro" id="IPR000073">
    <property type="entry name" value="AB_hydrolase_1"/>
</dbReference>
<dbReference type="InterPro" id="IPR029058">
    <property type="entry name" value="AB_hydrolase_fold"/>
</dbReference>
<accession>A0A2T5VEW0</accession>
<evidence type="ECO:0000256" key="1">
    <source>
        <dbReference type="ARBA" id="ARBA00022801"/>
    </source>
</evidence>
<dbReference type="Gene3D" id="3.40.50.1820">
    <property type="entry name" value="alpha/beta hydrolase"/>
    <property type="match status" value="1"/>
</dbReference>
<dbReference type="PRINTS" id="PR00412">
    <property type="entry name" value="EPOXHYDRLASE"/>
</dbReference>
<dbReference type="EMBL" id="QAYG01000001">
    <property type="protein sequence ID" value="PTW62280.1"/>
    <property type="molecule type" value="Genomic_DNA"/>
</dbReference>
<evidence type="ECO:0000313" key="3">
    <source>
        <dbReference type="EMBL" id="PTW62280.1"/>
    </source>
</evidence>
<proteinExistence type="predicted"/>
<dbReference type="InterPro" id="IPR000639">
    <property type="entry name" value="Epox_hydrolase-like"/>
</dbReference>
<evidence type="ECO:0000259" key="2">
    <source>
        <dbReference type="Pfam" id="PF00561"/>
    </source>
</evidence>
<dbReference type="SUPFAM" id="SSF53474">
    <property type="entry name" value="alpha/beta-Hydrolases"/>
    <property type="match status" value="1"/>
</dbReference>